<dbReference type="AlphaFoldDB" id="A0A9X4S8R1"/>
<dbReference type="PANTHER" id="PTHR43708">
    <property type="entry name" value="CONSERVED EXPRESSED OXIDOREDUCTASE (EUROFUNG)"/>
    <property type="match status" value="1"/>
</dbReference>
<dbReference type="GO" id="GO:0000166">
    <property type="term" value="F:nucleotide binding"/>
    <property type="evidence" value="ECO:0007669"/>
    <property type="project" value="InterPro"/>
</dbReference>
<sequence length="392" mass="41465">MTIEAGSTAEGAGRRIRLGMVGGGEGAFIGAVHRIAARLDDHYELLAGALSSTLEKALRSAQALGLARAYPDYRTMAREEAALGADGIEAVAIVTPNDQHAPAAEAFLEAGIHVICDKPVTTTLAQAQRLRELARSKGLVLAVTYNYSGYPMVRHARQLVREGALGTLRVVQVEYAQDWLTEALESSGQKQAAWRTDPARAGAGGCIGDIGTHAYQLAAFVSGLQTESLCAEVSAFVAGRALDDNVQVMLRFAGGARGMLWASQVAPGNENGLRLRVYGDKGGLEWRQEHPNQLHWSPFGQPTQIISRGTGAAKPDAARVTRLPSGHPEGYLEGFATVYAEIAQALRAARDGSAIAPDVVFPTIEDGVHGMAFIEAAVRSSSQGGQWVEVAG</sequence>
<dbReference type="Proteomes" id="UP001152876">
    <property type="component" value="Unassembled WGS sequence"/>
</dbReference>
<organism evidence="3 4">
    <name type="scientific">Hydrogenophaga taeniospiralis CCUG 15921</name>
    <dbReference type="NCBI Taxonomy" id="1281780"/>
    <lineage>
        <taxon>Bacteria</taxon>
        <taxon>Pseudomonadati</taxon>
        <taxon>Pseudomonadota</taxon>
        <taxon>Betaproteobacteria</taxon>
        <taxon>Burkholderiales</taxon>
        <taxon>Comamonadaceae</taxon>
        <taxon>Hydrogenophaga</taxon>
    </lineage>
</organism>
<gene>
    <name evidence="3" type="ORF">H010_15774</name>
</gene>
<feature type="domain" description="Gfo/Idh/MocA-like oxidoreductase N-terminal" evidence="1">
    <location>
        <begin position="16"/>
        <end position="145"/>
    </location>
</feature>
<evidence type="ECO:0000259" key="1">
    <source>
        <dbReference type="Pfam" id="PF01408"/>
    </source>
</evidence>
<feature type="domain" description="GFO/IDH/MocA-like oxidoreductase" evidence="2">
    <location>
        <begin position="153"/>
        <end position="285"/>
    </location>
</feature>
<dbReference type="Gene3D" id="3.30.360.10">
    <property type="entry name" value="Dihydrodipicolinate Reductase, domain 2"/>
    <property type="match status" value="1"/>
</dbReference>
<dbReference type="RefSeq" id="WP_068167427.1">
    <property type="nucleotide sequence ID" value="NZ_AOGK01000014.1"/>
</dbReference>
<dbReference type="SUPFAM" id="SSF51735">
    <property type="entry name" value="NAD(P)-binding Rossmann-fold domains"/>
    <property type="match status" value="1"/>
</dbReference>
<evidence type="ECO:0000313" key="3">
    <source>
        <dbReference type="EMBL" id="MDG5976727.1"/>
    </source>
</evidence>
<comment type="caution">
    <text evidence="3">The sequence shown here is derived from an EMBL/GenBank/DDBJ whole genome shotgun (WGS) entry which is preliminary data.</text>
</comment>
<accession>A0A9X4S8R1</accession>
<evidence type="ECO:0000259" key="2">
    <source>
        <dbReference type="Pfam" id="PF22725"/>
    </source>
</evidence>
<dbReference type="Pfam" id="PF01408">
    <property type="entry name" value="GFO_IDH_MocA"/>
    <property type="match status" value="1"/>
</dbReference>
<dbReference type="SUPFAM" id="SSF55347">
    <property type="entry name" value="Glyceraldehyde-3-phosphate dehydrogenase-like, C-terminal domain"/>
    <property type="match status" value="1"/>
</dbReference>
<keyword evidence="4" id="KW-1185">Reference proteome</keyword>
<dbReference type="InterPro" id="IPR055170">
    <property type="entry name" value="GFO_IDH_MocA-like_dom"/>
</dbReference>
<proteinExistence type="predicted"/>
<dbReference type="InterPro" id="IPR000683">
    <property type="entry name" value="Gfo/Idh/MocA-like_OxRdtase_N"/>
</dbReference>
<dbReference type="InterPro" id="IPR036291">
    <property type="entry name" value="NAD(P)-bd_dom_sf"/>
</dbReference>
<dbReference type="InterPro" id="IPR051317">
    <property type="entry name" value="Gfo/Idh/MocA_oxidoreduct"/>
</dbReference>
<dbReference type="Pfam" id="PF22725">
    <property type="entry name" value="GFO_IDH_MocA_C3"/>
    <property type="match status" value="1"/>
</dbReference>
<dbReference type="EMBL" id="AOGK01000014">
    <property type="protein sequence ID" value="MDG5976727.1"/>
    <property type="molecule type" value="Genomic_DNA"/>
</dbReference>
<dbReference type="PANTHER" id="PTHR43708:SF3">
    <property type="entry name" value="OXIDOREDUCTASE"/>
    <property type="match status" value="1"/>
</dbReference>
<dbReference type="Gene3D" id="3.40.50.720">
    <property type="entry name" value="NAD(P)-binding Rossmann-like Domain"/>
    <property type="match status" value="1"/>
</dbReference>
<evidence type="ECO:0000313" key="4">
    <source>
        <dbReference type="Proteomes" id="UP001152876"/>
    </source>
</evidence>
<reference evidence="3" key="1">
    <citation type="submission" date="2013-01" db="EMBL/GenBank/DDBJ databases">
        <title>Genome draft of Hydrogenophaga taeniospiralis 2K1.</title>
        <authorList>
            <person name="Gomila M."/>
            <person name="Lalucat J."/>
        </authorList>
    </citation>
    <scope>NUCLEOTIDE SEQUENCE</scope>
    <source>
        <strain evidence="3">CCUG 15921</strain>
    </source>
</reference>
<protein>
    <submittedName>
        <fullName evidence="3">NAD binding oxidoreductase</fullName>
    </submittedName>
</protein>
<name>A0A9X4S8R1_9BURK</name>
<dbReference type="OrthoDB" id="9801953at2"/>